<evidence type="ECO:0000256" key="1">
    <source>
        <dbReference type="ARBA" id="ARBA00022729"/>
    </source>
</evidence>
<feature type="domain" description="Alpha-2-macroglobulin bait region" evidence="2">
    <location>
        <begin position="889"/>
        <end position="1029"/>
    </location>
</feature>
<dbReference type="SMART" id="SM01419">
    <property type="entry name" value="Thiol-ester_cl"/>
    <property type="match status" value="1"/>
</dbReference>
<dbReference type="InterPro" id="IPR041246">
    <property type="entry name" value="Bact_MG10"/>
</dbReference>
<dbReference type="EMBL" id="FPHN01000229">
    <property type="protein sequence ID" value="SFV67674.1"/>
    <property type="molecule type" value="Genomic_DNA"/>
</dbReference>
<dbReference type="InterPro" id="IPR011625">
    <property type="entry name" value="A2M_N_BRD"/>
</dbReference>
<dbReference type="InterPro" id="IPR002890">
    <property type="entry name" value="MG2"/>
</dbReference>
<dbReference type="SMART" id="SM01360">
    <property type="entry name" value="A2M"/>
    <property type="match status" value="1"/>
</dbReference>
<sequence>MFRYFLPLLFISLLGANTLTVKSLSSLDKPFIIQSIDEIFDDSISYTHKPLLNCSPKLNAVYKIISKEELKVIPKVPLYSSSNYSCSYQKNKFSFKTIPFGVMESNYFKNEKILRLSFNDSIAINSISKGIKLQKIDKLSKTDLKYTVIQSDSNTILLKINENIGKSTLKLIINKKLKTNHVQTLSKIFTKEFNINKSKFKLNKNKKAMTIYDAPQMVALDDGSFAIRVFSNNGLEKNPENFIEIEGIDNFTLKNYEYMNYSMRERFSVSSNSYYYNDIISSEFKPNTTYKIVLKKGLESYRQLKEDKYYKVKSKDRAKSIFFSDDKSYISNHGELGFSSVNVEKATLIVERLLDDNLRYFINFSSAKSDNIDEYTQEIYSKDLILDSKRNEILKQKIRLSDLNKKELPFGVYKITLRYSEKIDDEIVEKKSSKVVFVSDLGISANISKKQAFISVLSLSKAKSISGAKVYLYGVNNALLAKAKTNSDGIAIINKKGLLEKKVKGIVVRTTKDKNFLALNDTISSPSPEDILKKAERFKAHIYFQSKIVRPASKINALITVKDRDFISANNIPVKIELRDPSGREMLKKIYHTNDYGMIDFSYQLDNSDKTGNYYLYVFLGETEIGSKLIKVEAFLPPKIENTINTNREVYQKNELIELNISSNYLFGTPSSNLNGKVTLDARPINFYDKNYKNYSFSNTELAKNNILTYINYSEDITLDKKGKYSMVLSTNIAQKVPSILEAMIGVTIMDDAQPVSNYKTVKIYPYKAMVGLKINKNSFEKGEKLEGKAVLIDPITKKPIERTLYAVIKEVKWHYDYSGGNYNWEKEVRPVKHFTIVSNQEFSQDISSNGDYILEVSDHLGGHSASASFDVWWWSYSNISPKNDLKSIEIKCKDKLYKKGDVLKVQIKSPILEGKLLLTLEGKKVDSYKMVSLHKGVAKVSIPIKVKMGRGLRLHAMAFRASNTSSNLIPFRAIGYKFIKPDRSSHKIKITTNIPKVYKSNKSLKFTIKTNKPAKVLVSIVDRGILQLVEQKKPKIFDYFNEKPKKAIAYYDLYDQLMCYLVEGKLLDFGAGDMLAKKQKHLAPDLGKRVKPFMIWSGIVDLSSKSKEIEVNIPEFNGRASVVVIAMNSDSIGVAEQDIKIRDDVMLKPSYPLYALVGDSIKVPLRIFNTTKENKTVKISSELSDNLTFEIKKENIEIPANSSVIVYAMLHANRVGRGKIKLYAQYDSEKISKSVELPIYNPYAISTKTFKGISNKQLKFRVPKEYNSSKVIITLSDNLIGALRDDLKYLVGYPYGCAEQTSSKISAMHYAKPFLKNDILVGESKNFIRQGIKKLYSMQNYYGEISYWRDGGFVHPYASLYASQVLLELNRDGVDVPPYLIKNIIKMLKAVVNKNGSYSATYSNFHRVYAGFILAEDKKLSDSTANMLYEKGIYKGHFLATFYMSAIRKMQGKVKSGKKLFAKNNYALSRYAYKTYGNRTGNFESNVRDMLLHFLIKIKYFNKDAKDLVAVQKEFTNLYSTQSKAIALKAISEYLGKPKDSKLDVDVSINGEKENYTSAKTIVVEKLKSSDIKLSTNRGAMAYSIELIKHLPRAIKNKLSTKKELSIKREFIDKNGDEVDLNNLIQGKKLYSKVTIVNYGAIKNVVVNQRVPACLNIINSNINNKKALFKNKNIQQEYQEIRDDRVLNFINLPKKEKYNKSLKKYIDIENRGVIYTPLIATSIGECRLPAVITEAMYDTRINDYAKASEKVIVKAVNDKNSTSKKISNIKKDNFIKSAKELVKELYNLEMNSNNELKFIRFFHYPLSQYFRIKNASKDDILKDKKSYFKNWLKRVYTNIEIEVVQSSSKKVDLKIEFDYALNSGKRVITGHSKHFLRVEDMGKNNILITKIGVKSFI</sequence>
<dbReference type="PANTHER" id="PTHR40094:SF1">
    <property type="entry name" value="UBIQUITIN DOMAIN-CONTAINING PROTEIN"/>
    <property type="match status" value="1"/>
</dbReference>
<dbReference type="Pfam" id="PF17973">
    <property type="entry name" value="bMG10"/>
    <property type="match status" value="1"/>
</dbReference>
<dbReference type="InterPro" id="IPR021868">
    <property type="entry name" value="Alpha_2_Macroglob_MG3"/>
</dbReference>
<name>A0A1W1CPI0_9ZZZZ</name>
<proteinExistence type="predicted"/>
<evidence type="ECO:0000313" key="4">
    <source>
        <dbReference type="EMBL" id="SFV67674.1"/>
    </source>
</evidence>
<dbReference type="Pfam" id="PF17972">
    <property type="entry name" value="bMG5"/>
    <property type="match status" value="1"/>
</dbReference>
<dbReference type="SUPFAM" id="SSF48239">
    <property type="entry name" value="Terpenoid cyclases/Protein prenyltransferases"/>
    <property type="match status" value="1"/>
</dbReference>
<dbReference type="SMART" id="SM01359">
    <property type="entry name" value="A2M_N_2"/>
    <property type="match status" value="1"/>
</dbReference>
<dbReference type="Pfam" id="PF01835">
    <property type="entry name" value="MG2"/>
    <property type="match status" value="1"/>
</dbReference>
<dbReference type="Pfam" id="PF07703">
    <property type="entry name" value="A2M_BRD"/>
    <property type="match status" value="1"/>
</dbReference>
<dbReference type="InterPro" id="IPR041203">
    <property type="entry name" value="Bact_A2M_MG5"/>
</dbReference>
<dbReference type="InterPro" id="IPR051802">
    <property type="entry name" value="YfhM-like"/>
</dbReference>
<organism evidence="4">
    <name type="scientific">hydrothermal vent metagenome</name>
    <dbReference type="NCBI Taxonomy" id="652676"/>
    <lineage>
        <taxon>unclassified sequences</taxon>
        <taxon>metagenomes</taxon>
        <taxon>ecological metagenomes</taxon>
    </lineage>
</organism>
<gene>
    <name evidence="4" type="ORF">MNB_SV-14-1354</name>
</gene>
<dbReference type="InterPro" id="IPR001599">
    <property type="entry name" value="Macroglobln_a2"/>
</dbReference>
<dbReference type="CDD" id="cd02891">
    <property type="entry name" value="A2M_like"/>
    <property type="match status" value="1"/>
</dbReference>
<dbReference type="InterPro" id="IPR047565">
    <property type="entry name" value="Alpha-macroglob_thiol-ester_cl"/>
</dbReference>
<evidence type="ECO:0000259" key="3">
    <source>
        <dbReference type="SMART" id="SM01360"/>
    </source>
</evidence>
<dbReference type="Gene3D" id="1.50.10.20">
    <property type="match status" value="1"/>
</dbReference>
<keyword evidence="1" id="KW-0732">Signal</keyword>
<evidence type="ECO:0000259" key="2">
    <source>
        <dbReference type="SMART" id="SM01359"/>
    </source>
</evidence>
<dbReference type="PANTHER" id="PTHR40094">
    <property type="entry name" value="ALPHA-2-MACROGLOBULIN HOMOLOG"/>
    <property type="match status" value="1"/>
</dbReference>
<dbReference type="InterPro" id="IPR008930">
    <property type="entry name" value="Terpenoid_cyclase/PrenylTrfase"/>
</dbReference>
<reference evidence="4" key="1">
    <citation type="submission" date="2016-10" db="EMBL/GenBank/DDBJ databases">
        <authorList>
            <person name="de Groot N.N."/>
        </authorList>
    </citation>
    <scope>NUCLEOTIDE SEQUENCE</scope>
</reference>
<dbReference type="Pfam" id="PF11974">
    <property type="entry name" value="bMG3"/>
    <property type="match status" value="1"/>
</dbReference>
<dbReference type="Gene3D" id="2.60.40.1930">
    <property type="match status" value="1"/>
</dbReference>
<protein>
    <submittedName>
        <fullName evidence="4">Alpha-2-macroglobulin</fullName>
    </submittedName>
</protein>
<accession>A0A1W1CPI0</accession>
<feature type="domain" description="Alpha-2-macroglobulin" evidence="3">
    <location>
        <begin position="1095"/>
        <end position="1182"/>
    </location>
</feature>
<dbReference type="Pfam" id="PF00207">
    <property type="entry name" value="A2M"/>
    <property type="match status" value="1"/>
</dbReference>
<dbReference type="GO" id="GO:0004866">
    <property type="term" value="F:endopeptidase inhibitor activity"/>
    <property type="evidence" value="ECO:0007669"/>
    <property type="project" value="InterPro"/>
</dbReference>